<dbReference type="EMBL" id="SJPJ01000002">
    <property type="protein sequence ID" value="TWT76197.1"/>
    <property type="molecule type" value="Genomic_DNA"/>
</dbReference>
<gene>
    <name evidence="1" type="ORF">CA13_66880</name>
</gene>
<sequence length="894" mass="101233">MTGPNEDCRTVSAGLQYLRKHAIDCHRSGDGLAVNHLATVAIRRCGSFATTDERKSVVYREIQWALILGLYWMVDDYIFYLVEERLKAAELELSDDPAKDMIVMLHNHLNHPHAEHKWDDYSYPTAAWWELQFASSESRDELLIGFIFLIELVWYQSPYGEEWKKLASACRDSCPNKGWQRDFAKLEERLSIQASLYGGTIGQEIESNSEKVSPEQLLLSGWRLYQACDHESLAKVIGQLNTKVDANSAIYRSFFTLVHFSRMHIKDSEDQFVSLPRYKYVSSKQPIAFVIQARKEAESEALAELAIAGFPGGSLGRQRWIRFRMAMLLQLQALRTWDVGLWLEGLKTRGESRVELGQHQDLSLVLDGLFDLVVSRGFSSIEKSELLKNRIQLADFTNNEKRAAFVSNLLALPATYWRHVADVLSALSDAIPEEVLSDVAAWSVSVEQNDLISMLWTHSLLGFWKEILPFTSNSTELIESLTPAIVSASRKPGLWEELHNVFVASLANGEISSALLLAETMSSTQCGEHHFVQYRYSVFINAYELRPELRAELLPCLEADARLLGNEFFAKTLQKRTGNDKLADVKQLRKEDLRSALLKQIRDRSDLSGTRVSMIESTYNRIVSFYKWTRSDEELVNALLEAVESHTVLFTDKFDYFLVLSKLITLGPKTQAKRIVKRLLSLLLNGIPGKNFGFEKSGPLTNFTYSGNTKSSLYEVTLIGLQNAVVAGVARDAICNALLEWIPGKCHEFFPELRPRVAKLVFRLILDIAEDKEDLAAILAGHAEALVLVSMPSKPAEVVSVFSQEFLSDDGVARLKKLSPKALWRVTVMKQWVVRLQRMSKHPSPDTRYAVAEAVTRWAEEELEYADAIRPVRDALSKDPRMRVRKAASQSKVS</sequence>
<dbReference type="Proteomes" id="UP000315010">
    <property type="component" value="Unassembled WGS sequence"/>
</dbReference>
<protein>
    <submittedName>
        <fullName evidence="1">Uncharacterized protein</fullName>
    </submittedName>
</protein>
<proteinExistence type="predicted"/>
<accession>A0A5C5YMZ8</accession>
<name>A0A5C5YMZ8_9BACT</name>
<reference evidence="1 2" key="1">
    <citation type="submission" date="2019-02" db="EMBL/GenBank/DDBJ databases">
        <title>Deep-cultivation of Planctomycetes and their phenomic and genomic characterization uncovers novel biology.</title>
        <authorList>
            <person name="Wiegand S."/>
            <person name="Jogler M."/>
            <person name="Boedeker C."/>
            <person name="Pinto D."/>
            <person name="Vollmers J."/>
            <person name="Rivas-Marin E."/>
            <person name="Kohn T."/>
            <person name="Peeters S.H."/>
            <person name="Heuer A."/>
            <person name="Rast P."/>
            <person name="Oberbeckmann S."/>
            <person name="Bunk B."/>
            <person name="Jeske O."/>
            <person name="Meyerdierks A."/>
            <person name="Storesund J.E."/>
            <person name="Kallscheuer N."/>
            <person name="Luecker S."/>
            <person name="Lage O.M."/>
            <person name="Pohl T."/>
            <person name="Merkel B.J."/>
            <person name="Hornburger P."/>
            <person name="Mueller R.-W."/>
            <person name="Bruemmer F."/>
            <person name="Labrenz M."/>
            <person name="Spormann A.M."/>
            <person name="Op Den Camp H."/>
            <person name="Overmann J."/>
            <person name="Amann R."/>
            <person name="Jetten M.S.M."/>
            <person name="Mascher T."/>
            <person name="Medema M.H."/>
            <person name="Devos D.P."/>
            <person name="Kaster A.-K."/>
            <person name="Ovreas L."/>
            <person name="Rohde M."/>
            <person name="Galperin M.Y."/>
            <person name="Jogler C."/>
        </authorList>
    </citation>
    <scope>NUCLEOTIDE SEQUENCE [LARGE SCALE GENOMIC DNA]</scope>
    <source>
        <strain evidence="1 2">CA13</strain>
    </source>
</reference>
<organism evidence="1 2">
    <name type="scientific">Novipirellula herctigrandis</name>
    <dbReference type="NCBI Taxonomy" id="2527986"/>
    <lineage>
        <taxon>Bacteria</taxon>
        <taxon>Pseudomonadati</taxon>
        <taxon>Planctomycetota</taxon>
        <taxon>Planctomycetia</taxon>
        <taxon>Pirellulales</taxon>
        <taxon>Pirellulaceae</taxon>
        <taxon>Novipirellula</taxon>
    </lineage>
</organism>
<dbReference type="SUPFAM" id="SSF48371">
    <property type="entry name" value="ARM repeat"/>
    <property type="match status" value="1"/>
</dbReference>
<evidence type="ECO:0000313" key="1">
    <source>
        <dbReference type="EMBL" id="TWT76197.1"/>
    </source>
</evidence>
<evidence type="ECO:0000313" key="2">
    <source>
        <dbReference type="Proteomes" id="UP000315010"/>
    </source>
</evidence>
<dbReference type="Gene3D" id="1.25.10.10">
    <property type="entry name" value="Leucine-rich Repeat Variant"/>
    <property type="match status" value="1"/>
</dbReference>
<dbReference type="InterPro" id="IPR011989">
    <property type="entry name" value="ARM-like"/>
</dbReference>
<keyword evidence="2" id="KW-1185">Reference proteome</keyword>
<comment type="caution">
    <text evidence="1">The sequence shown here is derived from an EMBL/GenBank/DDBJ whole genome shotgun (WGS) entry which is preliminary data.</text>
</comment>
<dbReference type="InterPro" id="IPR016024">
    <property type="entry name" value="ARM-type_fold"/>
</dbReference>
<dbReference type="AlphaFoldDB" id="A0A5C5YMZ8"/>